<gene>
    <name evidence="1" type="ORF">SAMN05216369_2290</name>
</gene>
<name>A0A1M6SWC4_9GAMM</name>
<organism evidence="1 2">
    <name type="scientific">Marinobacter antarcticus</name>
    <dbReference type="NCBI Taxonomy" id="564117"/>
    <lineage>
        <taxon>Bacteria</taxon>
        <taxon>Pseudomonadati</taxon>
        <taxon>Pseudomonadota</taxon>
        <taxon>Gammaproteobacteria</taxon>
        <taxon>Pseudomonadales</taxon>
        <taxon>Marinobacteraceae</taxon>
        <taxon>Marinobacter</taxon>
    </lineage>
</organism>
<dbReference type="Proteomes" id="UP000184497">
    <property type="component" value="Unassembled WGS sequence"/>
</dbReference>
<reference evidence="2" key="1">
    <citation type="submission" date="2016-11" db="EMBL/GenBank/DDBJ databases">
        <authorList>
            <person name="Varghese N."/>
            <person name="Submissions S."/>
        </authorList>
    </citation>
    <scope>NUCLEOTIDE SEQUENCE [LARGE SCALE GENOMIC DNA]</scope>
    <source>
        <strain evidence="2">CGMCC 1.10835</strain>
    </source>
</reference>
<evidence type="ECO:0000313" key="1">
    <source>
        <dbReference type="EMBL" id="SHK49021.1"/>
    </source>
</evidence>
<dbReference type="RefSeq" id="WP_228704452.1">
    <property type="nucleotide sequence ID" value="NZ_FRAQ01000001.1"/>
</dbReference>
<dbReference type="AlphaFoldDB" id="A0A1M6SWC4"/>
<accession>A0A1M6SWC4</accession>
<proteinExistence type="predicted"/>
<protein>
    <submittedName>
        <fullName evidence="1">Uncharacterized protein</fullName>
    </submittedName>
</protein>
<keyword evidence="2" id="KW-1185">Reference proteome</keyword>
<dbReference type="EMBL" id="FRAQ01000001">
    <property type="protein sequence ID" value="SHK49021.1"/>
    <property type="molecule type" value="Genomic_DNA"/>
</dbReference>
<evidence type="ECO:0000313" key="2">
    <source>
        <dbReference type="Proteomes" id="UP000184497"/>
    </source>
</evidence>
<dbReference type="STRING" id="564117.SAMN05216369_2290"/>
<sequence length="159" mass="18033">MTIQLALALLLLVIASGGLCYTFWQLQRSRILIRVLNSQRIANSSAIQKSRMDFYEVRNRAKLLEDTVSGGASAVEKMHRAISNTTFSLVDHFSKDDAFRQNARKARKTHDQTSKQVYHAVRTTNRAIHILADTLFISKAEKRATLEKGTQEKPSEKDQ</sequence>